<reference evidence="2 3" key="1">
    <citation type="journal article" date="2019" name="Nat. Ecol. Evol.">
        <title>Megaphylogeny resolves global patterns of mushroom evolution.</title>
        <authorList>
            <person name="Varga T."/>
            <person name="Krizsan K."/>
            <person name="Foldi C."/>
            <person name="Dima B."/>
            <person name="Sanchez-Garcia M."/>
            <person name="Sanchez-Ramirez S."/>
            <person name="Szollosi G.J."/>
            <person name="Szarkandi J.G."/>
            <person name="Papp V."/>
            <person name="Albert L."/>
            <person name="Andreopoulos W."/>
            <person name="Angelini C."/>
            <person name="Antonin V."/>
            <person name="Barry K.W."/>
            <person name="Bougher N.L."/>
            <person name="Buchanan P."/>
            <person name="Buyck B."/>
            <person name="Bense V."/>
            <person name="Catcheside P."/>
            <person name="Chovatia M."/>
            <person name="Cooper J."/>
            <person name="Damon W."/>
            <person name="Desjardin D."/>
            <person name="Finy P."/>
            <person name="Geml J."/>
            <person name="Haridas S."/>
            <person name="Hughes K."/>
            <person name="Justo A."/>
            <person name="Karasinski D."/>
            <person name="Kautmanova I."/>
            <person name="Kiss B."/>
            <person name="Kocsube S."/>
            <person name="Kotiranta H."/>
            <person name="LaButti K.M."/>
            <person name="Lechner B.E."/>
            <person name="Liimatainen K."/>
            <person name="Lipzen A."/>
            <person name="Lukacs Z."/>
            <person name="Mihaltcheva S."/>
            <person name="Morgado L.N."/>
            <person name="Niskanen T."/>
            <person name="Noordeloos M.E."/>
            <person name="Ohm R.A."/>
            <person name="Ortiz-Santana B."/>
            <person name="Ovrebo C."/>
            <person name="Racz N."/>
            <person name="Riley R."/>
            <person name="Savchenko A."/>
            <person name="Shiryaev A."/>
            <person name="Soop K."/>
            <person name="Spirin V."/>
            <person name="Szebenyi C."/>
            <person name="Tomsovsky M."/>
            <person name="Tulloss R.E."/>
            <person name="Uehling J."/>
            <person name="Grigoriev I.V."/>
            <person name="Vagvolgyi C."/>
            <person name="Papp T."/>
            <person name="Martin F.M."/>
            <person name="Miettinen O."/>
            <person name="Hibbett D.S."/>
            <person name="Nagy L.G."/>
        </authorList>
    </citation>
    <scope>NUCLEOTIDE SEQUENCE [LARGE SCALE GENOMIC DNA]</scope>
    <source>
        <strain evidence="2 3">HHB13444</strain>
    </source>
</reference>
<dbReference type="InParanoid" id="A0A5C3P0R1"/>
<evidence type="ECO:0000256" key="1">
    <source>
        <dbReference type="SAM" id="MobiDB-lite"/>
    </source>
</evidence>
<evidence type="ECO:0000313" key="2">
    <source>
        <dbReference type="EMBL" id="TFK79333.1"/>
    </source>
</evidence>
<dbReference type="EMBL" id="ML212070">
    <property type="protein sequence ID" value="TFK79333.1"/>
    <property type="molecule type" value="Genomic_DNA"/>
</dbReference>
<evidence type="ECO:0000313" key="3">
    <source>
        <dbReference type="Proteomes" id="UP000308197"/>
    </source>
</evidence>
<accession>A0A5C3P0R1</accession>
<protein>
    <submittedName>
        <fullName evidence="2">Uncharacterized protein</fullName>
    </submittedName>
</protein>
<dbReference type="Proteomes" id="UP000308197">
    <property type="component" value="Unassembled WGS sequence"/>
</dbReference>
<name>A0A5C3P0R1_9APHY</name>
<gene>
    <name evidence="2" type="ORF">K466DRAFT_592442</name>
</gene>
<organism evidence="2 3">
    <name type="scientific">Polyporus arcularius HHB13444</name>
    <dbReference type="NCBI Taxonomy" id="1314778"/>
    <lineage>
        <taxon>Eukaryota</taxon>
        <taxon>Fungi</taxon>
        <taxon>Dikarya</taxon>
        <taxon>Basidiomycota</taxon>
        <taxon>Agaricomycotina</taxon>
        <taxon>Agaricomycetes</taxon>
        <taxon>Polyporales</taxon>
        <taxon>Polyporaceae</taxon>
        <taxon>Polyporus</taxon>
    </lineage>
</organism>
<feature type="region of interest" description="Disordered" evidence="1">
    <location>
        <begin position="54"/>
        <end position="77"/>
    </location>
</feature>
<sequence>MSSLQLHTCSCDSVGGRVQALGELRLRDIDKRGGRAVVHADSAGYAPPVTCSTDACGDGRQSLTTPHPTRDDPGVHASHPAAVLCLTTTALASVSSSSQSAIQSST</sequence>
<proteinExistence type="predicted"/>
<keyword evidence="3" id="KW-1185">Reference proteome</keyword>
<dbReference type="AlphaFoldDB" id="A0A5C3P0R1"/>